<keyword evidence="2" id="KW-1185">Reference proteome</keyword>
<gene>
    <name evidence="1" type="ORF">CMUS01_10600</name>
</gene>
<comment type="caution">
    <text evidence="1">The sequence shown here is derived from an EMBL/GenBank/DDBJ whole genome shotgun (WGS) entry which is preliminary data.</text>
</comment>
<organism evidence="1 2">
    <name type="scientific">Colletotrichum musicola</name>
    <dbReference type="NCBI Taxonomy" id="2175873"/>
    <lineage>
        <taxon>Eukaryota</taxon>
        <taxon>Fungi</taxon>
        <taxon>Dikarya</taxon>
        <taxon>Ascomycota</taxon>
        <taxon>Pezizomycotina</taxon>
        <taxon>Sordariomycetes</taxon>
        <taxon>Hypocreomycetidae</taxon>
        <taxon>Glomerellales</taxon>
        <taxon>Glomerellaceae</taxon>
        <taxon>Colletotrichum</taxon>
        <taxon>Colletotrichum orchidearum species complex</taxon>
    </lineage>
</organism>
<dbReference type="AlphaFoldDB" id="A0A8H6K1Y2"/>
<name>A0A8H6K1Y2_9PEZI</name>
<reference evidence="1" key="1">
    <citation type="journal article" date="2020" name="Phytopathology">
        <title>Genome Sequence Resources of Colletotrichum truncatum, C. plurivorum, C. musicola, and C. sojae: Four Species Pathogenic to Soybean (Glycine max).</title>
        <authorList>
            <person name="Rogerio F."/>
            <person name="Boufleur T.R."/>
            <person name="Ciampi-Guillardi M."/>
            <person name="Sukno S.A."/>
            <person name="Thon M.R."/>
            <person name="Massola Junior N.S."/>
            <person name="Baroncelli R."/>
        </authorList>
    </citation>
    <scope>NUCLEOTIDE SEQUENCE</scope>
    <source>
        <strain evidence="1">LFN0074</strain>
    </source>
</reference>
<evidence type="ECO:0000313" key="1">
    <source>
        <dbReference type="EMBL" id="KAF6823629.1"/>
    </source>
</evidence>
<evidence type="ECO:0000313" key="2">
    <source>
        <dbReference type="Proteomes" id="UP000639643"/>
    </source>
</evidence>
<sequence length="346" mass="39027">MDMEGPSISKVSDELARLSLREAVRSASGCDIYRLAGSPLQWTNDDLKALRCSFHELSLEQLPPVPFHPVPDTMDEEEAVRLGRVMQLSPLRPARATAMALLLENLGMEYLCWKFWPNLGAATPCGFRDGRPRHALDTGNAQQTTGFPATSFPKPAVTEVIRHHINSETSPSWTRILQVLRCSIENFGDAEFADSQPEDENNAMSPRRAKELALFIAFSQFRPAKIDPHCEMFQSPLQKERPFLVGHVDYFAIMKSRNANLAMIKQVTKEQMLHDPYIAGLLIALAEKRRHAQLGIHEKGPHKVHLLLRHLHDNSKMRIYIATVTNKFLNKLKLSSHAPQGDPEET</sequence>
<dbReference type="Proteomes" id="UP000639643">
    <property type="component" value="Unassembled WGS sequence"/>
</dbReference>
<proteinExistence type="predicted"/>
<protein>
    <submittedName>
        <fullName evidence="1">Uncharacterized protein</fullName>
    </submittedName>
</protein>
<accession>A0A8H6K1Y2</accession>
<dbReference type="EMBL" id="WIGM01000495">
    <property type="protein sequence ID" value="KAF6823629.1"/>
    <property type="molecule type" value="Genomic_DNA"/>
</dbReference>